<geneLocation type="mitochondrion" evidence="1"/>
<dbReference type="AlphaFoldDB" id="A0A1Y0B048"/>
<organism evidence="1">
    <name type="scientific">Utricularia reniformis</name>
    <dbReference type="NCBI Taxonomy" id="192314"/>
    <lineage>
        <taxon>Eukaryota</taxon>
        <taxon>Viridiplantae</taxon>
        <taxon>Streptophyta</taxon>
        <taxon>Embryophyta</taxon>
        <taxon>Tracheophyta</taxon>
        <taxon>Spermatophyta</taxon>
        <taxon>Magnoliopsida</taxon>
        <taxon>eudicotyledons</taxon>
        <taxon>Gunneridae</taxon>
        <taxon>Pentapetalae</taxon>
        <taxon>asterids</taxon>
        <taxon>lamiids</taxon>
        <taxon>Lamiales</taxon>
        <taxon>Lentibulariaceae</taxon>
        <taxon>Utricularia</taxon>
    </lineage>
</organism>
<dbReference type="EMBL" id="KY774314">
    <property type="protein sequence ID" value="ART30759.1"/>
    <property type="molecule type" value="Genomic_DNA"/>
</dbReference>
<keyword evidence="1" id="KW-0496">Mitochondrion</keyword>
<evidence type="ECO:0000313" key="1">
    <source>
        <dbReference type="EMBL" id="ART30759.1"/>
    </source>
</evidence>
<protein>
    <submittedName>
        <fullName evidence="1">Uncharacterized protein</fullName>
    </submittedName>
</protein>
<gene>
    <name evidence="1" type="ORF">AEK19_MT0503</name>
</gene>
<proteinExistence type="predicted"/>
<name>A0A1Y0B048_9LAMI</name>
<sequence>MIEKKSCPCRKKTESLGLLDTLIIRPFISGQDSIKKVRTPVTEQ</sequence>
<reference evidence="1" key="1">
    <citation type="submission" date="2017-03" db="EMBL/GenBank/DDBJ databases">
        <title>The mitochondrial genome of the carnivorous plant Utricularia reniformis (Lentibulariaceae): structure, comparative analysis and evolutionary landmarks.</title>
        <authorList>
            <person name="Silva S.R."/>
            <person name="Alvarenga D.O."/>
            <person name="Michael T.P."/>
            <person name="Miranda V.F.O."/>
            <person name="Varani A.M."/>
        </authorList>
    </citation>
    <scope>NUCLEOTIDE SEQUENCE</scope>
</reference>
<accession>A0A1Y0B048</accession>